<dbReference type="InterPro" id="IPR058637">
    <property type="entry name" value="YknX-like_C"/>
</dbReference>
<feature type="region of interest" description="Disordered" evidence="2">
    <location>
        <begin position="365"/>
        <end position="405"/>
    </location>
</feature>
<evidence type="ECO:0000256" key="1">
    <source>
        <dbReference type="ARBA" id="ARBA00009477"/>
    </source>
</evidence>
<keyword evidence="3" id="KW-0732">Signal</keyword>
<comment type="similarity">
    <text evidence="1">Belongs to the membrane fusion protein (MFP) (TC 8.A.1) family.</text>
</comment>
<evidence type="ECO:0000259" key="4">
    <source>
        <dbReference type="Pfam" id="PF25917"/>
    </source>
</evidence>
<dbReference type="InterPro" id="IPR006143">
    <property type="entry name" value="RND_pump_MFP"/>
</dbReference>
<dbReference type="Pfam" id="PF25954">
    <property type="entry name" value="Beta-barrel_RND_2"/>
    <property type="match status" value="1"/>
</dbReference>
<comment type="caution">
    <text evidence="7">The sequence shown here is derived from an EMBL/GenBank/DDBJ whole genome shotgun (WGS) entry which is preliminary data.</text>
</comment>
<sequence>MTIKTIPFISFNALTILTLLMSTALLSACGGADAISTEPEQALVVSVPVEAGALHNGEISSNYTTTAVLEAKEEAYVVARASGIIEHIYVEEGDYVTKGQVLAQLEPERYRLNLARAKADLIGIEKELAKIDKVYNQKLVSDDTYDKISAQYASTKATLSLAQLDLKEATIVAPISGYIAARNAKVGNLTESFQRAQMFHIVEQNELHGVVYLPEKELSRVHKNQAAKLTLSALQDSTVTAYVERISPVIDAATGTFKVTLRVPNDEKLLKAGMFAHVSLNYDTHQHATLMPRKAMLSIDNKVNVFVVVDGVAHKQEIRVGFQEGDYVEILSGLKGNEHVVITGHQNLKDQAPVEVVNAESLTLQAQSPVAEPASSTQKPVEFNGDDTSEATDTDTTASNADHTR</sequence>
<evidence type="ECO:0000256" key="2">
    <source>
        <dbReference type="SAM" id="MobiDB-lite"/>
    </source>
</evidence>
<feature type="signal peptide" evidence="3">
    <location>
        <begin position="1"/>
        <end position="27"/>
    </location>
</feature>
<gene>
    <name evidence="7" type="ORF">WNY77_07680</name>
</gene>
<dbReference type="PROSITE" id="PS51257">
    <property type="entry name" value="PROKAR_LIPOPROTEIN"/>
    <property type="match status" value="1"/>
</dbReference>
<feature type="compositionally biased region" description="Acidic residues" evidence="2">
    <location>
        <begin position="384"/>
        <end position="393"/>
    </location>
</feature>
<feature type="chain" id="PRO_5045963429" evidence="3">
    <location>
        <begin position="28"/>
        <end position="405"/>
    </location>
</feature>
<evidence type="ECO:0000313" key="8">
    <source>
        <dbReference type="Proteomes" id="UP001461163"/>
    </source>
</evidence>
<feature type="domain" description="Multidrug resistance protein MdtA-like barrel-sandwich hybrid" evidence="4">
    <location>
        <begin position="74"/>
        <end position="198"/>
    </location>
</feature>
<dbReference type="PANTHER" id="PTHR30469:SF38">
    <property type="entry name" value="HLYD FAMILY SECRETION PROTEIN"/>
    <property type="match status" value="1"/>
</dbReference>
<dbReference type="Gene3D" id="2.40.420.20">
    <property type="match status" value="1"/>
</dbReference>
<evidence type="ECO:0000259" key="6">
    <source>
        <dbReference type="Pfam" id="PF25989"/>
    </source>
</evidence>
<dbReference type="Pfam" id="PF25917">
    <property type="entry name" value="BSH_RND"/>
    <property type="match status" value="1"/>
</dbReference>
<reference evidence="7 8" key="1">
    <citation type="submission" date="2024-03" db="EMBL/GenBank/DDBJ databases">
        <title>Community enrichment and isolation of bacterial strains for fucoidan degradation.</title>
        <authorList>
            <person name="Sichert A."/>
        </authorList>
    </citation>
    <scope>NUCLEOTIDE SEQUENCE [LARGE SCALE GENOMIC DNA]</scope>
    <source>
        <strain evidence="7 8">AS12</strain>
    </source>
</reference>
<feature type="domain" description="CusB-like beta-barrel" evidence="5">
    <location>
        <begin position="211"/>
        <end position="281"/>
    </location>
</feature>
<dbReference type="Gene3D" id="1.10.287.470">
    <property type="entry name" value="Helix hairpin bin"/>
    <property type="match status" value="1"/>
</dbReference>
<dbReference type="SUPFAM" id="SSF111369">
    <property type="entry name" value="HlyD-like secretion proteins"/>
    <property type="match status" value="1"/>
</dbReference>
<feature type="compositionally biased region" description="Polar residues" evidence="2">
    <location>
        <begin position="365"/>
        <end position="379"/>
    </location>
</feature>
<proteinExistence type="inferred from homology"/>
<dbReference type="Gene3D" id="2.40.50.100">
    <property type="match status" value="1"/>
</dbReference>
<feature type="domain" description="YknX-like C-terminal permuted SH3-like" evidence="6">
    <location>
        <begin position="291"/>
        <end position="356"/>
    </location>
</feature>
<dbReference type="InterPro" id="IPR058792">
    <property type="entry name" value="Beta-barrel_RND_2"/>
</dbReference>
<dbReference type="NCBIfam" id="TIGR01730">
    <property type="entry name" value="RND_mfp"/>
    <property type="match status" value="1"/>
</dbReference>
<dbReference type="EMBL" id="JBBMQS010000004">
    <property type="protein sequence ID" value="MEM5497264.1"/>
    <property type="molecule type" value="Genomic_DNA"/>
</dbReference>
<accession>A0ABU9SUW4</accession>
<dbReference type="InterPro" id="IPR058625">
    <property type="entry name" value="MdtA-like_BSH"/>
</dbReference>
<evidence type="ECO:0000256" key="3">
    <source>
        <dbReference type="SAM" id="SignalP"/>
    </source>
</evidence>
<evidence type="ECO:0000259" key="5">
    <source>
        <dbReference type="Pfam" id="PF25954"/>
    </source>
</evidence>
<protein>
    <submittedName>
        <fullName evidence="7">Efflux RND transporter periplasmic adaptor subunit</fullName>
    </submittedName>
</protein>
<feature type="compositionally biased region" description="Low complexity" evidence="2">
    <location>
        <begin position="394"/>
        <end position="405"/>
    </location>
</feature>
<organism evidence="7 8">
    <name type="scientific">Paraglaciecola mesophila</name>
    <dbReference type="NCBI Taxonomy" id="197222"/>
    <lineage>
        <taxon>Bacteria</taxon>
        <taxon>Pseudomonadati</taxon>
        <taxon>Pseudomonadota</taxon>
        <taxon>Gammaproteobacteria</taxon>
        <taxon>Alteromonadales</taxon>
        <taxon>Alteromonadaceae</taxon>
        <taxon>Paraglaciecola</taxon>
    </lineage>
</organism>
<name>A0ABU9SUW4_9ALTE</name>
<keyword evidence="8" id="KW-1185">Reference proteome</keyword>
<dbReference type="Gene3D" id="2.40.30.170">
    <property type="match status" value="1"/>
</dbReference>
<dbReference type="PANTHER" id="PTHR30469">
    <property type="entry name" value="MULTIDRUG RESISTANCE PROTEIN MDTA"/>
    <property type="match status" value="1"/>
</dbReference>
<dbReference type="Pfam" id="PF25989">
    <property type="entry name" value="YknX_C"/>
    <property type="match status" value="1"/>
</dbReference>
<evidence type="ECO:0000313" key="7">
    <source>
        <dbReference type="EMBL" id="MEM5497264.1"/>
    </source>
</evidence>
<dbReference type="Proteomes" id="UP001461163">
    <property type="component" value="Unassembled WGS sequence"/>
</dbReference>
<dbReference type="RefSeq" id="WP_342881355.1">
    <property type="nucleotide sequence ID" value="NZ_JBBMQS010000004.1"/>
</dbReference>